<proteinExistence type="predicted"/>
<dbReference type="RefSeq" id="WP_169069541.1">
    <property type="nucleotide sequence ID" value="NZ_JAZKUC010000001.1"/>
</dbReference>
<protein>
    <submittedName>
        <fullName evidence="2">Uncharacterized protein</fullName>
    </submittedName>
</protein>
<reference evidence="2" key="1">
    <citation type="submission" date="2019-03" db="EMBL/GenBank/DDBJ databases">
        <title>Metabolic reconstructions from genomes of highly enriched 'Candidatus Accumulibacter' and 'Candidatus Competibacter' bioreactor populations.</title>
        <authorList>
            <person name="Annavajhala M.K."/>
            <person name="Welles L."/>
            <person name="Abbas B."/>
            <person name="Sorokin D."/>
            <person name="Park H."/>
            <person name="Van Loosdrecht M."/>
            <person name="Chandran K."/>
        </authorList>
    </citation>
    <scope>NUCLEOTIDE SEQUENCE</scope>
    <source>
        <strain evidence="2">SBR_L</strain>
    </source>
</reference>
<feature type="region of interest" description="Disordered" evidence="1">
    <location>
        <begin position="1199"/>
        <end position="1345"/>
    </location>
</feature>
<feature type="region of interest" description="Disordered" evidence="1">
    <location>
        <begin position="653"/>
        <end position="681"/>
    </location>
</feature>
<evidence type="ECO:0000256" key="1">
    <source>
        <dbReference type="SAM" id="MobiDB-lite"/>
    </source>
</evidence>
<organism evidence="2 3">
    <name type="scientific">Candidatus Accumulibacter contiguus</name>
    <dbReference type="NCBI Taxonomy" id="2954381"/>
    <lineage>
        <taxon>Bacteria</taxon>
        <taxon>Pseudomonadati</taxon>
        <taxon>Pseudomonadota</taxon>
        <taxon>Betaproteobacteria</taxon>
        <taxon>Candidatus Accumulibacter</taxon>
    </lineage>
</organism>
<evidence type="ECO:0000313" key="3">
    <source>
        <dbReference type="Proteomes" id="UP000886469"/>
    </source>
</evidence>
<feature type="region of interest" description="Disordered" evidence="1">
    <location>
        <begin position="201"/>
        <end position="238"/>
    </location>
</feature>
<feature type="compositionally biased region" description="Basic and acidic residues" evidence="1">
    <location>
        <begin position="201"/>
        <end position="210"/>
    </location>
</feature>
<dbReference type="EMBL" id="SPMX01000010">
    <property type="protein sequence ID" value="NMQ04610.1"/>
    <property type="molecule type" value="Genomic_DNA"/>
</dbReference>
<keyword evidence="3" id="KW-1185">Reference proteome</keyword>
<comment type="caution">
    <text evidence="2">The sequence shown here is derived from an EMBL/GenBank/DDBJ whole genome shotgun (WGS) entry which is preliminary data.</text>
</comment>
<feature type="compositionally biased region" description="Basic and acidic residues" evidence="1">
    <location>
        <begin position="1257"/>
        <end position="1278"/>
    </location>
</feature>
<evidence type="ECO:0000313" key="2">
    <source>
        <dbReference type="EMBL" id="NMQ04610.1"/>
    </source>
</evidence>
<gene>
    <name evidence="2" type="ORF">E4Q08_04715</name>
</gene>
<name>A0ABX1T4N0_9PROT</name>
<dbReference type="Proteomes" id="UP000886469">
    <property type="component" value="Unassembled WGS sequence"/>
</dbReference>
<accession>A0ABX1T4N0</accession>
<sequence length="1345" mass="136163">MADIKRLHYFNHQFLVESDFTDEQQYHLVMRRRHNAALHDYGVADGLAVSRSGDREITIQPGMAIDRGGRELVLLDSRIVSLSDTAAFPAGATVHVTIAYHEEGSDPSTATGVTGDTRTMERPQVLASTTTPAGDGSVIRLAQFTLTAGGNLPGNPGDVFADGRQLAGAALAPAAVATDQLADGAVDESKLSAGVRGKLVTHGDAHDHSGGDGAQIRHSSLSLDGGSNPHGTTAADVGALPSTGGTIVGNLQLHAGNVGLGATPEPLSRLVVSSDDGAAGVAVGRVATTSSDGSGTVFGIDIDATGSGSGEKRGLTARVSGGGEKHAGYFSATSGAGSDFTQALHADASSEGSGPVMGLWTGLTGSGTGLKIGVVSEVRGGGQKQAASFLAESAAGSTEPTEGVSISAVNQGSGLARGLSVEAGGPGGTGPKQGIVSIARGTGHKQAGEFYAESDGGTADLTVGVKVLATTEGTGDTKGLLVDASGSGAGRKDGISCQVSGAGQKDAGRFHAYSDAGSADFTRALLGYAQNAGTGETVACQAYAVGEGSGRKQGVLSEVSGAGDKFAGQFYASSAASSPGFTNALRAGAGSDGTGQVMALWVNAEGAGTGLKEGIQCWASGAGEKRAALFAADSRVGSTDYTSAVEVRANNEGNGATKGLQVNARGSGSGPKQGITSIVEGGGQKNAGQFGAYSGAGTAEWTNALYVRANSAGTGDVSGLRMEASGDGKGLKEGISCVALGSGPKRAAYFNAESPAESSDFADGVVVTASSQGTGNVLGFSVNAFGSGPGQKQGIVCTADGSGNKYGGQFYSYNRNAGTADVTEGLRAVAVSEGTGDTFAFTTTAGGSGTGPKYGLFAHAEGAGRKTAGVFRAIGGGSADGTYGVWAEVVNDGSGEPIAIVASSGGAGAGRKCAVSAHAYGGGHKLAGAFRADGRKDSPDMTLALEALAQSQGSGSVSGIRAFATGEGSGFKEALSCSATGAGPKRAAYFAAETPAGSTDTTEGVYVIADSGGSGEVYGLRVYAVGSGSGTKHGIYSYVSPAPGGGTKWAGYFVGNVHVNGVLSKGSGTFLIDHPLDPENKTLRHSFVESPEDLCLYRGKVQLDAAGKGTVKMPSYFAALTREEDATVSLTAIGSKPFLTGYEWNRNFTAFTVYGEPGREVSYLVLADRDDPVIHQLRRPVEEKKGAGYFEKGQLLNPEAYGKSPKAAPDGVSARQTTAKMDMAPPSFADSPAPPTPTAPPVFSSSPAPTAPSPALEEEHQRMEEAWARTREEQRQRMEFFQQEEEQRRKQLEEALAAAHRQPDQTPQEHGGPIETDDEAPETPSAAPESASPRRKKSIADRKKK</sequence>
<feature type="compositionally biased region" description="Low complexity" evidence="1">
    <location>
        <begin position="1322"/>
        <end position="1331"/>
    </location>
</feature>